<dbReference type="PANTHER" id="PTHR14387:SF0">
    <property type="entry name" value="DUF2428 DOMAIN-CONTAINING PROTEIN"/>
    <property type="match status" value="1"/>
</dbReference>
<dbReference type="GO" id="GO:0005829">
    <property type="term" value="C:cytosol"/>
    <property type="evidence" value="ECO:0007669"/>
    <property type="project" value="TreeGrafter"/>
</dbReference>
<evidence type="ECO:0000256" key="2">
    <source>
        <dbReference type="ARBA" id="ARBA00022694"/>
    </source>
</evidence>
<proteinExistence type="inferred from homology"/>
<evidence type="ECO:0000259" key="4">
    <source>
        <dbReference type="Pfam" id="PF25150"/>
    </source>
</evidence>
<dbReference type="OrthoDB" id="289314at2759"/>
<dbReference type="PANTHER" id="PTHR14387">
    <property type="entry name" value="THADA/DEATH RECEPTOR INTERACTING PROTEIN"/>
    <property type="match status" value="1"/>
</dbReference>
<evidence type="ECO:0000313" key="6">
    <source>
        <dbReference type="EMBL" id="KAF7504402.1"/>
    </source>
</evidence>
<dbReference type="Pfam" id="PF25150">
    <property type="entry name" value="TPR_Trm732"/>
    <property type="match status" value="1"/>
</dbReference>
<gene>
    <name evidence="6" type="ORF">GJ744_002268</name>
</gene>
<feature type="domain" description="tRNA (32-2'-O)-methyltransferase regulator THADA-like C-terminal TPR repeats region" evidence="5">
    <location>
        <begin position="954"/>
        <end position="1093"/>
    </location>
</feature>
<comment type="caution">
    <text evidence="6">The sequence shown here is derived from an EMBL/GenBank/DDBJ whole genome shotgun (WGS) entry which is preliminary data.</text>
</comment>
<feature type="domain" description="DUF2428" evidence="3">
    <location>
        <begin position="719"/>
        <end position="952"/>
    </location>
</feature>
<dbReference type="GO" id="GO:0030488">
    <property type="term" value="P:tRNA methylation"/>
    <property type="evidence" value="ECO:0007669"/>
    <property type="project" value="TreeGrafter"/>
</dbReference>
<evidence type="ECO:0000259" key="3">
    <source>
        <dbReference type="Pfam" id="PF10350"/>
    </source>
</evidence>
<reference evidence="6" key="1">
    <citation type="submission" date="2020-02" db="EMBL/GenBank/DDBJ databases">
        <authorList>
            <person name="Palmer J.M."/>
        </authorList>
    </citation>
    <scope>NUCLEOTIDE SEQUENCE</scope>
    <source>
        <strain evidence="6">EPUS1.4</strain>
        <tissue evidence="6">Thallus</tissue>
    </source>
</reference>
<dbReference type="Pfam" id="PF25151">
    <property type="entry name" value="TPR_Trm732_C"/>
    <property type="match status" value="1"/>
</dbReference>
<dbReference type="InterPro" id="IPR016024">
    <property type="entry name" value="ARM-type_fold"/>
</dbReference>
<name>A0A8H7E021_9EURO</name>
<feature type="domain" description="tRNA (32-2'-O)-methyltransferase regulator THADA-like TPR repeats region" evidence="4">
    <location>
        <begin position="280"/>
        <end position="562"/>
    </location>
</feature>
<sequence length="1635" mass="183176">MVSGDTLAPRASFNYGELHLDGYVQGSGSMSREALQAMSRGSLKRYLTYSSDDHDTRVLHVRELWFALLATLRDPSLIDGHMTAVCNAVCVFLQSASSSPIEPVRTFALSIEIWVAVFDALLAKFNTSKAKPIRQVLNTLIKILRNHADRAKAQLVQDGVLSRMASIVLLGKPVSQFKASMVIFEAFMRSDIPVSRVLFAIARSHGSNSDRWHYRLRRQRITPVQVRSALNSDIIDESISDFSFSIILAVADSSAQATAGTFFTSFMSILTSYGVFMDTLWVECVVLILNRYPQAIEAFKNYLLPSLLRLYPNQYLDLLNKMASDMVGPAMFENILTVLLLGCDAGLLPEEDTTSFLYKSLTKGQKPRFKQVRDNRVTIDGGIILLTHTSINVRIRTFEFLTCCTTPIRSSALRLLSKHFEFLYGDADPSNRGELSSITKVMIHRLRMGSAFLVRNIAKPDISNPQRSEYVDELKEHEDFLDCFLDFLERELGPNCSFPRHISALKALQMLAESGLDPFIPLTVVSRSPQDLPHWPIKKSLHSRSMKLALWPLMLNPFEEVRHTTALVLKLVISNAEPAVQPHEGASNNRELKLPADIASSGLTTINGQDQSPLCEELTKLVGQASKLAASTNRADHADGVGRSLALQYLFAQNRSAVVCALVESLEEALDTSRGHDSLLETDFSVHGYLLGLKYIIENSGFHRRSASDLMLKETDIALSRLLHLCRSIWHAVCTGLCVDSPETDTTGPLDGPKDFFSHSWRVLRDSNFLIQAILLHLGPQVDQTDADDGRLEQLRTIHALCSQQLTSLRHRGAFSTVAQTFALCCEQFGSVPGLRAEFNKWSQDAFQILEDQSSKLTRRSAGIPAIMACILLPSTLHEFSGVIETLASLARSKRSLPNSFTDEQQTRLPQVHALNCLREIFTNSRFREWTICWLVDVLDLAASSLNSDVWAIRNCGLMLFRACASRIGTTDDVGDVQFCGTASPSQSEAVLSIALKLLRSGRQTSIDSPELVFAGLDLMSRIIVSGNVGSQAREHILLQLGSPIWMVREHAARLYASQLPEKEALEAVTGFIHSMDMSDQNKCHGILLCSRELLRKHLTASLPFHETYYLALKQALEDHRSKLEQYAAPAVQSAFFDLVNDYISLRSRVASQLQTWPEYLNWTQQCQPYYQGKSQVVSGRPFESQLRSSSALNSCLMVFTEVKGRAQTLSQAFQEVAAYDPDAAAALLRAIKDQDISDRPSLQMLVDLYIAVVRGQWDEVITAAAMSGLSCCLESVHENKTLFIGKDDLERLFKCLVSLPLTGGRNLFNAKIRCLGNVLEYQSREMLSLWEQHAVAPLSLWTRMLSNAAKDYTEAATRLNAAKSLHSFRRCFLQDCDRTGARQKHALYSILYNFLIDDDEEIRDIAASTVSYILGSGVVDQLQLCPLAACHKFSSYIEEAFTGHTEVHIAALSRIMFPILMELDGLEDEFANLAFRYSVKHQLDLACHESHDLFEEERQNLYVDEIREIDLWYSALGKVSHTWLDDDVRLLVGDWALEGLRELTSALPSLRSGPLGVLSKLEFIILFWRVIRLAELSLQWDYNCSGSMQSPKESPYLMEMARLLSAAREYQVHPQAQKALEDSVRRGQIEPERF</sequence>
<protein>
    <recommendedName>
        <fullName evidence="8">DUF2428 domain-containing protein</fullName>
    </recommendedName>
</protein>
<dbReference type="InterPro" id="IPR056842">
    <property type="entry name" value="THADA-like_TPR_C"/>
</dbReference>
<dbReference type="Proteomes" id="UP000606974">
    <property type="component" value="Unassembled WGS sequence"/>
</dbReference>
<keyword evidence="7" id="KW-1185">Reference proteome</keyword>
<dbReference type="InterPro" id="IPR051954">
    <property type="entry name" value="tRNA_methyltransferase_THADA"/>
</dbReference>
<dbReference type="EMBL" id="JAACFV010000139">
    <property type="protein sequence ID" value="KAF7504402.1"/>
    <property type="molecule type" value="Genomic_DNA"/>
</dbReference>
<dbReference type="SUPFAM" id="SSF48371">
    <property type="entry name" value="ARM repeat"/>
    <property type="match status" value="2"/>
</dbReference>
<dbReference type="Pfam" id="PF26523">
    <property type="entry name" value="Trm732_C"/>
    <property type="match status" value="1"/>
</dbReference>
<keyword evidence="2" id="KW-0819">tRNA processing</keyword>
<organism evidence="6 7">
    <name type="scientific">Endocarpon pusillum</name>
    <dbReference type="NCBI Taxonomy" id="364733"/>
    <lineage>
        <taxon>Eukaryota</taxon>
        <taxon>Fungi</taxon>
        <taxon>Dikarya</taxon>
        <taxon>Ascomycota</taxon>
        <taxon>Pezizomycotina</taxon>
        <taxon>Eurotiomycetes</taxon>
        <taxon>Chaetothyriomycetidae</taxon>
        <taxon>Verrucariales</taxon>
        <taxon>Verrucariaceae</taxon>
        <taxon>Endocarpon</taxon>
    </lineage>
</organism>
<evidence type="ECO:0008006" key="8">
    <source>
        <dbReference type="Google" id="ProtNLM"/>
    </source>
</evidence>
<evidence type="ECO:0000256" key="1">
    <source>
        <dbReference type="ARBA" id="ARBA00010409"/>
    </source>
</evidence>
<dbReference type="InterPro" id="IPR056843">
    <property type="entry name" value="THADA-like_TPR"/>
</dbReference>
<comment type="similarity">
    <text evidence="1">Belongs to the THADA family.</text>
</comment>
<accession>A0A8H7E021</accession>
<dbReference type="Pfam" id="PF10350">
    <property type="entry name" value="DUF2428"/>
    <property type="match status" value="1"/>
</dbReference>
<evidence type="ECO:0000259" key="5">
    <source>
        <dbReference type="Pfam" id="PF25151"/>
    </source>
</evidence>
<dbReference type="InterPro" id="IPR019442">
    <property type="entry name" value="THADA/TRM732_DUF2428"/>
</dbReference>
<evidence type="ECO:0000313" key="7">
    <source>
        <dbReference type="Proteomes" id="UP000606974"/>
    </source>
</evidence>